<proteinExistence type="inferred from homology"/>
<dbReference type="InterPro" id="IPR012349">
    <property type="entry name" value="Split_barrel_FMN-bd"/>
</dbReference>
<dbReference type="SMART" id="SM00903">
    <property type="entry name" value="Flavin_Reduct"/>
    <property type="match status" value="1"/>
</dbReference>
<dbReference type="Gene3D" id="2.30.110.10">
    <property type="entry name" value="Electron Transport, Fmn-binding Protein, Chain A"/>
    <property type="match status" value="1"/>
</dbReference>
<dbReference type="GO" id="GO:0010181">
    <property type="term" value="F:FMN binding"/>
    <property type="evidence" value="ECO:0007669"/>
    <property type="project" value="InterPro"/>
</dbReference>
<dbReference type="PANTHER" id="PTHR30466:SF11">
    <property type="entry name" value="FLAVIN-DEPENDENT MONOOXYGENASE, REDUCTASE SUBUNIT HSAB"/>
    <property type="match status" value="1"/>
</dbReference>
<dbReference type="SUPFAM" id="SSF50475">
    <property type="entry name" value="FMN-binding split barrel"/>
    <property type="match status" value="1"/>
</dbReference>
<dbReference type="AlphaFoldDB" id="A0A917BGR3"/>
<evidence type="ECO:0000313" key="5">
    <source>
        <dbReference type="Proteomes" id="UP000598775"/>
    </source>
</evidence>
<feature type="domain" description="Flavin reductase like" evidence="3">
    <location>
        <begin position="17"/>
        <end position="161"/>
    </location>
</feature>
<dbReference type="EMBL" id="BMGP01000010">
    <property type="protein sequence ID" value="GGF41755.1"/>
    <property type="molecule type" value="Genomic_DNA"/>
</dbReference>
<dbReference type="Pfam" id="PF01613">
    <property type="entry name" value="Flavin_Reduct"/>
    <property type="match status" value="1"/>
</dbReference>
<evidence type="ECO:0000256" key="1">
    <source>
        <dbReference type="ARBA" id="ARBA00008898"/>
    </source>
</evidence>
<keyword evidence="5" id="KW-1185">Reference proteome</keyword>
<organism evidence="4 5">
    <name type="scientific">Subtercola lobariae</name>
    <dbReference type="NCBI Taxonomy" id="1588641"/>
    <lineage>
        <taxon>Bacteria</taxon>
        <taxon>Bacillati</taxon>
        <taxon>Actinomycetota</taxon>
        <taxon>Actinomycetes</taxon>
        <taxon>Micrococcales</taxon>
        <taxon>Microbacteriaceae</taxon>
        <taxon>Subtercola</taxon>
    </lineage>
</organism>
<name>A0A917BGR3_9MICO</name>
<protein>
    <submittedName>
        <fullName evidence="4">Monooxygenase</fullName>
    </submittedName>
</protein>
<accession>A0A917BGR3</accession>
<gene>
    <name evidence="4" type="ORF">GCM10011399_38050</name>
</gene>
<sequence>MTEMPAEIQADHYRKVLGHFITGVTVVTGIHDGEPVGFTCQSFGALSLEPPLIFLCPSKSSTSWPKVAESGRFGVNVLAHDQTQLGRGFAQSGAAKFAGVEWSAGRSTGAPMLAGTLGWLECEVETVHEAGDHWIVVARVLDLAASAGRGPLTFFRGALAGMN</sequence>
<dbReference type="Proteomes" id="UP000598775">
    <property type="component" value="Unassembled WGS sequence"/>
</dbReference>
<dbReference type="GO" id="GO:0042602">
    <property type="term" value="F:riboflavin reductase (NADPH) activity"/>
    <property type="evidence" value="ECO:0007669"/>
    <property type="project" value="TreeGrafter"/>
</dbReference>
<keyword evidence="2" id="KW-0560">Oxidoreductase</keyword>
<comment type="caution">
    <text evidence="4">The sequence shown here is derived from an EMBL/GenBank/DDBJ whole genome shotgun (WGS) entry which is preliminary data.</text>
</comment>
<dbReference type="GO" id="GO:0004497">
    <property type="term" value="F:monooxygenase activity"/>
    <property type="evidence" value="ECO:0007669"/>
    <property type="project" value="UniProtKB-KW"/>
</dbReference>
<dbReference type="InterPro" id="IPR050268">
    <property type="entry name" value="NADH-dep_flavin_reductase"/>
</dbReference>
<evidence type="ECO:0000256" key="2">
    <source>
        <dbReference type="ARBA" id="ARBA00023002"/>
    </source>
</evidence>
<dbReference type="RefSeq" id="WP_203586071.1">
    <property type="nucleotide sequence ID" value="NZ_BMGP01000010.1"/>
</dbReference>
<dbReference type="InterPro" id="IPR002563">
    <property type="entry name" value="Flavin_Rdtase-like_dom"/>
</dbReference>
<reference evidence="4 5" key="1">
    <citation type="journal article" date="2014" name="Int. J. Syst. Evol. Microbiol.">
        <title>Complete genome sequence of Corynebacterium casei LMG S-19264T (=DSM 44701T), isolated from a smear-ripened cheese.</title>
        <authorList>
            <consortium name="US DOE Joint Genome Institute (JGI-PGF)"/>
            <person name="Walter F."/>
            <person name="Albersmeier A."/>
            <person name="Kalinowski J."/>
            <person name="Ruckert C."/>
        </authorList>
    </citation>
    <scope>NUCLEOTIDE SEQUENCE [LARGE SCALE GENOMIC DNA]</scope>
    <source>
        <strain evidence="4 5">CGMCC 1.12976</strain>
    </source>
</reference>
<dbReference type="PANTHER" id="PTHR30466">
    <property type="entry name" value="FLAVIN REDUCTASE"/>
    <property type="match status" value="1"/>
</dbReference>
<evidence type="ECO:0000313" key="4">
    <source>
        <dbReference type="EMBL" id="GGF41755.1"/>
    </source>
</evidence>
<keyword evidence="4" id="KW-0503">Monooxygenase</keyword>
<comment type="similarity">
    <text evidence="1">Belongs to the non-flavoprotein flavin reductase family.</text>
</comment>
<evidence type="ECO:0000259" key="3">
    <source>
        <dbReference type="SMART" id="SM00903"/>
    </source>
</evidence>